<feature type="chain" id="PRO_5045106320" description="Cytochrome c-552/4 domain-containing protein" evidence="2">
    <location>
        <begin position="22"/>
        <end position="411"/>
    </location>
</feature>
<feature type="domain" description="Cytochrome c-552/4" evidence="3">
    <location>
        <begin position="171"/>
        <end position="212"/>
    </location>
</feature>
<dbReference type="InterPro" id="IPR051829">
    <property type="entry name" value="Multiheme_Cytochr_ET"/>
</dbReference>
<dbReference type="Gene3D" id="1.10.1130.10">
    <property type="entry name" value="Flavocytochrome C3, Chain A"/>
    <property type="match status" value="1"/>
</dbReference>
<protein>
    <recommendedName>
        <fullName evidence="3">Cytochrome c-552/4 domain-containing protein</fullName>
    </recommendedName>
</protein>
<sequence length="411" mass="45653">MIKRRSFIVILVLVVAGFLFNQCTQTVQRSNDARGEGYAGAATCVKCHADIAVSYAATAHANSTAPATRARIAGSFHKDSNHYEYNPHMKVVMKEQDGRFYQAAVQDGVERAAFPFDIVIGSGRKAQTFLYWYGANAFQLPVTYSVAAKAWVNSPNYPADKIRFDRMIPIGCFECHSSYIERTAIRAQKGYRVDDFNPNNIIYGIDCERCHGPAAAHVAYQEEHPSEKIAKYITSYKSLSNLQRLENCAACHSGIHEPLRTPFGFKPGELLKDYFQPDAVQQAASELDVHGNQYQLLQASKCFKNSAQQMSCSSCHNPHKQERDNLQVLSTRCMSCHVPGGKQFCLFADKVGSVITTNCIDCHMPARASQVITLKGEGQNRATPNLVRSHLISVYPDVAKKELGRLGNRGK</sequence>
<evidence type="ECO:0000313" key="4">
    <source>
        <dbReference type="EMBL" id="NCI49434.1"/>
    </source>
</evidence>
<organism evidence="4 5">
    <name type="scientific">Sediminibacterium roseum</name>
    <dbReference type="NCBI Taxonomy" id="1978412"/>
    <lineage>
        <taxon>Bacteria</taxon>
        <taxon>Pseudomonadati</taxon>
        <taxon>Bacteroidota</taxon>
        <taxon>Chitinophagia</taxon>
        <taxon>Chitinophagales</taxon>
        <taxon>Chitinophagaceae</taxon>
        <taxon>Sediminibacterium</taxon>
    </lineage>
</organism>
<dbReference type="SUPFAM" id="SSF48695">
    <property type="entry name" value="Multiheme cytochromes"/>
    <property type="match status" value="1"/>
</dbReference>
<reference evidence="4 5" key="1">
    <citation type="submission" date="2020-01" db="EMBL/GenBank/DDBJ databases">
        <title>Genome analysis.</title>
        <authorList>
            <person name="Wu S."/>
            <person name="Wang G."/>
        </authorList>
    </citation>
    <scope>NUCLEOTIDE SEQUENCE [LARGE SCALE GENOMIC DNA]</scope>
    <source>
        <strain evidence="4 5">SYL130</strain>
    </source>
</reference>
<dbReference type="Proteomes" id="UP000753802">
    <property type="component" value="Unassembled WGS sequence"/>
</dbReference>
<keyword evidence="1 2" id="KW-0732">Signal</keyword>
<gene>
    <name evidence="4" type="ORF">GWC95_05835</name>
</gene>
<dbReference type="Pfam" id="PF13435">
    <property type="entry name" value="Cytochrome_C554"/>
    <property type="match status" value="1"/>
</dbReference>
<evidence type="ECO:0000256" key="2">
    <source>
        <dbReference type="SAM" id="SignalP"/>
    </source>
</evidence>
<dbReference type="PANTHER" id="PTHR35038">
    <property type="entry name" value="DISSIMILATORY SULFITE REDUCTASE SIRA"/>
    <property type="match status" value="1"/>
</dbReference>
<comment type="caution">
    <text evidence="4">The sequence shown here is derived from an EMBL/GenBank/DDBJ whole genome shotgun (WGS) entry which is preliminary data.</text>
</comment>
<dbReference type="RefSeq" id="WP_161817756.1">
    <property type="nucleotide sequence ID" value="NZ_JAACJS010000011.1"/>
</dbReference>
<evidence type="ECO:0000256" key="1">
    <source>
        <dbReference type="ARBA" id="ARBA00022729"/>
    </source>
</evidence>
<dbReference type="InterPro" id="IPR023155">
    <property type="entry name" value="Cyt_c-552/4"/>
</dbReference>
<keyword evidence="5" id="KW-1185">Reference proteome</keyword>
<evidence type="ECO:0000313" key="5">
    <source>
        <dbReference type="Proteomes" id="UP000753802"/>
    </source>
</evidence>
<feature type="signal peptide" evidence="2">
    <location>
        <begin position="1"/>
        <end position="21"/>
    </location>
</feature>
<dbReference type="PANTHER" id="PTHR35038:SF8">
    <property type="entry name" value="C-TYPE POLYHEME CYTOCHROME OMCC"/>
    <property type="match status" value="1"/>
</dbReference>
<evidence type="ECO:0000259" key="3">
    <source>
        <dbReference type="Pfam" id="PF13435"/>
    </source>
</evidence>
<accession>A0ABW9ZR65</accession>
<dbReference type="Gene3D" id="3.90.10.10">
    <property type="entry name" value="Cytochrome C3"/>
    <property type="match status" value="1"/>
</dbReference>
<dbReference type="InterPro" id="IPR036280">
    <property type="entry name" value="Multihaem_cyt_sf"/>
</dbReference>
<dbReference type="EMBL" id="JAACJS010000011">
    <property type="protein sequence ID" value="NCI49434.1"/>
    <property type="molecule type" value="Genomic_DNA"/>
</dbReference>
<name>A0ABW9ZR65_9BACT</name>
<proteinExistence type="predicted"/>